<dbReference type="InterPro" id="IPR011150">
    <property type="entry name" value="Cutinase_monf"/>
</dbReference>
<sequence length="222" mass="23013">MKSVASFVPLLLSLGTAVAAPTSESAARALVRRNYTTDYAEQLVDGTPCRAVTVIYARGTGQEGNIGESTDVGPLFLDDLAAIVGAENLAAQGVNYTANVLGFEEGGDATGSALLANLATLAYTQCPDTQLVLSGYSQGAQLVHNAAKEISSDVTAFVAAVLLFGDPDNGEAVGDIPSAKVHTICHLLDGICLHLGLITLEHLDYQKNAPAAAEWVATYLGY</sequence>
<dbReference type="Proteomes" id="UP000285146">
    <property type="component" value="Unassembled WGS sequence"/>
</dbReference>
<evidence type="ECO:0000256" key="4">
    <source>
        <dbReference type="ARBA" id="ARBA00022487"/>
    </source>
</evidence>
<dbReference type="Pfam" id="PF01083">
    <property type="entry name" value="Cutinase"/>
    <property type="match status" value="1"/>
</dbReference>
<keyword evidence="5 12" id="KW-0964">Secreted</keyword>
<feature type="disulfide bond" evidence="11">
    <location>
        <begin position="49"/>
        <end position="126"/>
    </location>
</feature>
<feature type="chain" id="PRO_5018822331" description="Cutinase" evidence="12">
    <location>
        <begin position="20"/>
        <end position="222"/>
    </location>
</feature>
<evidence type="ECO:0000256" key="2">
    <source>
        <dbReference type="ARBA" id="ARBA00007534"/>
    </source>
</evidence>
<keyword evidence="4 12" id="KW-0719">Serine esterase</keyword>
<comment type="catalytic activity">
    <reaction evidence="9 12">
        <text>cutin + H2O = cutin monomers.</text>
        <dbReference type="EC" id="3.1.1.74"/>
    </reaction>
</comment>
<dbReference type="AlphaFoldDB" id="A0A423WYU0"/>
<reference evidence="13 14" key="1">
    <citation type="submission" date="2015-09" db="EMBL/GenBank/DDBJ databases">
        <title>Host preference determinants of Valsa canker pathogens revealed by comparative genomics.</title>
        <authorList>
            <person name="Yin Z."/>
            <person name="Huang L."/>
        </authorList>
    </citation>
    <scope>NUCLEOTIDE SEQUENCE [LARGE SCALE GENOMIC DNA]</scope>
    <source>
        <strain evidence="13 14">SXYLt</strain>
    </source>
</reference>
<dbReference type="SUPFAM" id="SSF53474">
    <property type="entry name" value="alpha/beta-Hydrolases"/>
    <property type="match status" value="1"/>
</dbReference>
<evidence type="ECO:0000313" key="13">
    <source>
        <dbReference type="EMBL" id="ROW08630.1"/>
    </source>
</evidence>
<comment type="caution">
    <text evidence="13">The sequence shown here is derived from an EMBL/GenBank/DDBJ whole genome shotgun (WGS) entry which is preliminary data.</text>
</comment>
<name>A0A423WYU0_9PEZI</name>
<evidence type="ECO:0000256" key="6">
    <source>
        <dbReference type="ARBA" id="ARBA00022729"/>
    </source>
</evidence>
<feature type="disulfide bond" evidence="11">
    <location>
        <begin position="185"/>
        <end position="192"/>
    </location>
</feature>
<dbReference type="GO" id="GO:0050525">
    <property type="term" value="F:cutinase activity"/>
    <property type="evidence" value="ECO:0007669"/>
    <property type="project" value="UniProtKB-UniRule"/>
</dbReference>
<evidence type="ECO:0000256" key="9">
    <source>
        <dbReference type="ARBA" id="ARBA00034045"/>
    </source>
</evidence>
<evidence type="ECO:0000256" key="5">
    <source>
        <dbReference type="ARBA" id="ARBA00022525"/>
    </source>
</evidence>
<keyword evidence="7 12" id="KW-0378">Hydrolase</keyword>
<gene>
    <name evidence="13" type="ORF">VPNG_06248</name>
</gene>
<organism evidence="13 14">
    <name type="scientific">Cytospora leucostoma</name>
    <dbReference type="NCBI Taxonomy" id="1230097"/>
    <lineage>
        <taxon>Eukaryota</taxon>
        <taxon>Fungi</taxon>
        <taxon>Dikarya</taxon>
        <taxon>Ascomycota</taxon>
        <taxon>Pezizomycotina</taxon>
        <taxon>Sordariomycetes</taxon>
        <taxon>Sordariomycetidae</taxon>
        <taxon>Diaporthales</taxon>
        <taxon>Cytosporaceae</taxon>
        <taxon>Cytospora</taxon>
    </lineage>
</organism>
<dbReference type="InterPro" id="IPR043580">
    <property type="entry name" value="CUTINASE_1"/>
</dbReference>
<keyword evidence="6 12" id="KW-0732">Signal</keyword>
<protein>
    <recommendedName>
        <fullName evidence="3 12">Cutinase</fullName>
        <ecNumber evidence="3 12">3.1.1.74</ecNumber>
    </recommendedName>
</protein>
<dbReference type="PANTHER" id="PTHR48250:SF2">
    <property type="entry name" value="CUTINASE"/>
    <property type="match status" value="1"/>
</dbReference>
<evidence type="ECO:0000256" key="10">
    <source>
        <dbReference type="PIRSR" id="PIRSR611150-1"/>
    </source>
</evidence>
<dbReference type="InParanoid" id="A0A423WYU0"/>
<evidence type="ECO:0000256" key="8">
    <source>
        <dbReference type="ARBA" id="ARBA00023157"/>
    </source>
</evidence>
<dbReference type="PROSITE" id="PS00155">
    <property type="entry name" value="CUTINASE_1"/>
    <property type="match status" value="1"/>
</dbReference>
<feature type="active site" evidence="10">
    <location>
        <position position="189"/>
    </location>
</feature>
<feature type="signal peptide" evidence="12">
    <location>
        <begin position="1"/>
        <end position="19"/>
    </location>
</feature>
<dbReference type="Gene3D" id="3.40.50.1820">
    <property type="entry name" value="alpha/beta hydrolase"/>
    <property type="match status" value="1"/>
</dbReference>
<dbReference type="PRINTS" id="PR00129">
    <property type="entry name" value="CUTINASE"/>
</dbReference>
<proteinExistence type="inferred from homology"/>
<dbReference type="SMART" id="SM01110">
    <property type="entry name" value="Cutinase"/>
    <property type="match status" value="1"/>
</dbReference>
<comment type="function">
    <text evidence="12">Catalyzes the hydrolysis of complex carboxylic polyesters found in the cell wall of plants. Degrades cutin, a macromolecule that forms the structure of the plant cuticle.</text>
</comment>
<evidence type="ECO:0000256" key="1">
    <source>
        <dbReference type="ARBA" id="ARBA00004613"/>
    </source>
</evidence>
<dbReference type="InterPro" id="IPR029058">
    <property type="entry name" value="AB_hydrolase_fold"/>
</dbReference>
<evidence type="ECO:0000256" key="11">
    <source>
        <dbReference type="PIRSR" id="PIRSR611150-2"/>
    </source>
</evidence>
<dbReference type="PANTHER" id="PTHR48250">
    <property type="entry name" value="CUTINASE 2-RELATED"/>
    <property type="match status" value="1"/>
</dbReference>
<comment type="subcellular location">
    <subcellularLocation>
        <location evidence="1 12">Secreted</location>
    </subcellularLocation>
</comment>
<evidence type="ECO:0000256" key="3">
    <source>
        <dbReference type="ARBA" id="ARBA00013095"/>
    </source>
</evidence>
<dbReference type="STRING" id="1230097.A0A423WYU0"/>
<keyword evidence="8 11" id="KW-1015">Disulfide bond</keyword>
<evidence type="ECO:0000313" key="14">
    <source>
        <dbReference type="Proteomes" id="UP000285146"/>
    </source>
</evidence>
<feature type="active site" description="Proton donor/acceptor" evidence="10">
    <location>
        <position position="202"/>
    </location>
</feature>
<dbReference type="InterPro" id="IPR000675">
    <property type="entry name" value="Cutinase/axe"/>
</dbReference>
<dbReference type="GO" id="GO:0005576">
    <property type="term" value="C:extracellular region"/>
    <property type="evidence" value="ECO:0007669"/>
    <property type="project" value="UniProtKB-SubCell"/>
</dbReference>
<keyword evidence="14" id="KW-1185">Reference proteome</keyword>
<evidence type="ECO:0000256" key="12">
    <source>
        <dbReference type="RuleBase" id="RU361263"/>
    </source>
</evidence>
<dbReference type="EC" id="3.1.1.74" evidence="3 12"/>
<dbReference type="GO" id="GO:0016052">
    <property type="term" value="P:carbohydrate catabolic process"/>
    <property type="evidence" value="ECO:0007669"/>
    <property type="project" value="TreeGrafter"/>
</dbReference>
<accession>A0A423WYU0</accession>
<dbReference type="OrthoDB" id="2975078at2759"/>
<evidence type="ECO:0000256" key="7">
    <source>
        <dbReference type="ARBA" id="ARBA00022801"/>
    </source>
</evidence>
<feature type="active site" description="Nucleophile" evidence="10">
    <location>
        <position position="137"/>
    </location>
</feature>
<dbReference type="EMBL" id="LKEB01000034">
    <property type="protein sequence ID" value="ROW08630.1"/>
    <property type="molecule type" value="Genomic_DNA"/>
</dbReference>
<comment type="similarity">
    <text evidence="2 12">Belongs to the cutinase family.</text>
</comment>